<dbReference type="AlphaFoldDB" id="A0A6G3ME33"/>
<accession>A0A6G3ME33</accession>
<dbReference type="PANTHER" id="PTHR11851">
    <property type="entry name" value="METALLOPROTEASE"/>
    <property type="match status" value="1"/>
</dbReference>
<protein>
    <submittedName>
        <fullName evidence="7">Mitochondrial-processing peptidase subunit beta (Trinotate prediction)</fullName>
    </submittedName>
</protein>
<dbReference type="InterPro" id="IPR050361">
    <property type="entry name" value="MPP/UQCRC_Complex"/>
</dbReference>
<dbReference type="PANTHER" id="PTHR11851:SF149">
    <property type="entry name" value="GH01077P"/>
    <property type="match status" value="1"/>
</dbReference>
<dbReference type="GO" id="GO:0046872">
    <property type="term" value="F:metal ion binding"/>
    <property type="evidence" value="ECO:0007669"/>
    <property type="project" value="UniProtKB-KW"/>
</dbReference>
<keyword evidence="3" id="KW-0378">Hydrolase</keyword>
<dbReference type="GO" id="GO:0005739">
    <property type="term" value="C:mitochondrion"/>
    <property type="evidence" value="ECO:0007669"/>
    <property type="project" value="TreeGrafter"/>
</dbReference>
<dbReference type="Pfam" id="PF00675">
    <property type="entry name" value="Peptidase_M16"/>
    <property type="match status" value="1"/>
</dbReference>
<keyword evidence="2" id="KW-0479">Metal-binding</keyword>
<proteinExistence type="predicted"/>
<feature type="domain" description="Peptidase M16 N-terminal" evidence="6">
    <location>
        <begin position="9"/>
        <end position="136"/>
    </location>
</feature>
<evidence type="ECO:0000256" key="4">
    <source>
        <dbReference type="ARBA" id="ARBA00022833"/>
    </source>
</evidence>
<dbReference type="EMBL" id="GHBP01000425">
    <property type="protein sequence ID" value="NDJ92298.1"/>
    <property type="molecule type" value="Transcribed_RNA"/>
</dbReference>
<dbReference type="Gene3D" id="3.30.830.10">
    <property type="entry name" value="Metalloenzyme, LuxS/M16 peptidase-like"/>
    <property type="match status" value="1"/>
</dbReference>
<keyword evidence="4" id="KW-0862">Zinc</keyword>
<keyword evidence="1" id="KW-0645">Protease</keyword>
<dbReference type="GO" id="GO:0006627">
    <property type="term" value="P:protein processing involved in protein targeting to mitochondrion"/>
    <property type="evidence" value="ECO:0007669"/>
    <property type="project" value="TreeGrafter"/>
</dbReference>
<reference evidence="7" key="1">
    <citation type="submission" date="2018-11" db="EMBL/GenBank/DDBJ databases">
        <title>Henneguya salminicola genome and transcriptome.</title>
        <authorList>
            <person name="Yahalomi D."/>
            <person name="Atkinson S.D."/>
            <person name="Neuhof M."/>
            <person name="Chang E.S."/>
            <person name="Philippe H."/>
            <person name="Cartwright P."/>
            <person name="Bartholomew J.L."/>
            <person name="Huchon D."/>
        </authorList>
    </citation>
    <scope>NUCLEOTIDE SEQUENCE</scope>
    <source>
        <strain evidence="7">Hz1</strain>
        <tissue evidence="7">Whole</tissue>
    </source>
</reference>
<evidence type="ECO:0000256" key="1">
    <source>
        <dbReference type="ARBA" id="ARBA00022670"/>
    </source>
</evidence>
<dbReference type="SUPFAM" id="SSF63411">
    <property type="entry name" value="LuxS/MPP-like metallohydrolase"/>
    <property type="match status" value="1"/>
</dbReference>
<keyword evidence="5" id="KW-0482">Metalloprotease</keyword>
<evidence type="ECO:0000256" key="5">
    <source>
        <dbReference type="ARBA" id="ARBA00023049"/>
    </source>
</evidence>
<evidence type="ECO:0000259" key="6">
    <source>
        <dbReference type="Pfam" id="PF00675"/>
    </source>
</evidence>
<dbReference type="InterPro" id="IPR011765">
    <property type="entry name" value="Pept_M16_N"/>
</dbReference>
<evidence type="ECO:0000256" key="3">
    <source>
        <dbReference type="ARBA" id="ARBA00022801"/>
    </source>
</evidence>
<evidence type="ECO:0000313" key="7">
    <source>
        <dbReference type="EMBL" id="NDJ92298.1"/>
    </source>
</evidence>
<evidence type="ECO:0000256" key="2">
    <source>
        <dbReference type="ARBA" id="ARBA00022723"/>
    </source>
</evidence>
<organism evidence="7">
    <name type="scientific">Henneguya salminicola</name>
    <name type="common">Myxosporean</name>
    <dbReference type="NCBI Taxonomy" id="69463"/>
    <lineage>
        <taxon>Eukaryota</taxon>
        <taxon>Metazoa</taxon>
        <taxon>Cnidaria</taxon>
        <taxon>Myxozoa</taxon>
        <taxon>Myxosporea</taxon>
        <taxon>Bivalvulida</taxon>
        <taxon>Platysporina</taxon>
        <taxon>Myxobolidae</taxon>
        <taxon>Henneguya</taxon>
    </lineage>
</organism>
<dbReference type="InterPro" id="IPR011249">
    <property type="entry name" value="Metalloenz_LuxS/M16"/>
</dbReference>
<dbReference type="GO" id="GO:0004222">
    <property type="term" value="F:metalloendopeptidase activity"/>
    <property type="evidence" value="ECO:0007669"/>
    <property type="project" value="TreeGrafter"/>
</dbReference>
<name>A0A6G3ME33_HENSL</name>
<sequence length="141" mass="16204">MTKLASGLRVVTHNIPGPTATIGFFIDSGSRAETEKNNGVAHFFEHMAFKGTTRMSQFEMENVVENMGTRLFAYTSREQTVYYGKSFSKDGPKVLEILSDIIQRPLLSPKAVERERNVILREMEVFPQLKNLRILRHRLMR</sequence>